<protein>
    <submittedName>
        <fullName evidence="1">DsRBD fold-containing protein</fullName>
    </submittedName>
</protein>
<dbReference type="SUPFAM" id="SSF143212">
    <property type="entry name" value="Rv2632c-like"/>
    <property type="match status" value="1"/>
</dbReference>
<dbReference type="Gene3D" id="3.30.160.240">
    <property type="entry name" value="Rv1738"/>
    <property type="match status" value="1"/>
</dbReference>
<dbReference type="Pfam" id="PF08962">
    <property type="entry name" value="Rv2632c-like"/>
    <property type="match status" value="1"/>
</dbReference>
<evidence type="ECO:0000313" key="1">
    <source>
        <dbReference type="EMBL" id="MFA1555048.1"/>
    </source>
</evidence>
<sequence>MEAKQWAVDVYITESGDDTHVRTLLTTTAEAGKIEGAGHARRNPRDRQVPEIGDELAVGRALIDLGSRLVRLAGLDIEESATRR</sequence>
<evidence type="ECO:0000313" key="2">
    <source>
        <dbReference type="Proteomes" id="UP001569904"/>
    </source>
</evidence>
<dbReference type="InterPro" id="IPR038070">
    <property type="entry name" value="Rv2632c-like_sf"/>
</dbReference>
<dbReference type="EMBL" id="JAXCEH010000008">
    <property type="protein sequence ID" value="MFA1555048.1"/>
    <property type="molecule type" value="Genomic_DNA"/>
</dbReference>
<dbReference type="RefSeq" id="WP_371941725.1">
    <property type="nucleotide sequence ID" value="NZ_JAXCEH010000008.1"/>
</dbReference>
<organism evidence="1 2">
    <name type="scientific">Actinomadura chokoriensis</name>
    <dbReference type="NCBI Taxonomy" id="454156"/>
    <lineage>
        <taxon>Bacteria</taxon>
        <taxon>Bacillati</taxon>
        <taxon>Actinomycetota</taxon>
        <taxon>Actinomycetes</taxon>
        <taxon>Streptosporangiales</taxon>
        <taxon>Thermomonosporaceae</taxon>
        <taxon>Actinomadura</taxon>
    </lineage>
</organism>
<proteinExistence type="predicted"/>
<gene>
    <name evidence="1" type="ORF">SM436_15265</name>
</gene>
<name>A0ABV4QYF4_9ACTN</name>
<reference evidence="1 2" key="1">
    <citation type="submission" date="2023-11" db="EMBL/GenBank/DDBJ databases">
        <title>Actinomadura monticuli sp. nov., isolated from volcanic ash.</title>
        <authorList>
            <person name="Lee S.D."/>
            <person name="Yang H."/>
            <person name="Kim I.S."/>
        </authorList>
    </citation>
    <scope>NUCLEOTIDE SEQUENCE [LARGE SCALE GENOMIC DNA]</scope>
    <source>
        <strain evidence="1 2">DSM 45346</strain>
    </source>
</reference>
<dbReference type="Proteomes" id="UP001569904">
    <property type="component" value="Unassembled WGS sequence"/>
</dbReference>
<dbReference type="InterPro" id="IPR015057">
    <property type="entry name" value="Rv2632c-like"/>
</dbReference>
<comment type="caution">
    <text evidence="1">The sequence shown here is derived from an EMBL/GenBank/DDBJ whole genome shotgun (WGS) entry which is preliminary data.</text>
</comment>
<accession>A0ABV4QYF4</accession>
<keyword evidence="2" id="KW-1185">Reference proteome</keyword>